<feature type="region of interest" description="Disordered" evidence="1">
    <location>
        <begin position="116"/>
        <end position="150"/>
    </location>
</feature>
<sequence>MPYSVTRPDNVARYGPCSEEGQMRLGRSLHMNSEPVPHLNRRFYPSVNPSNFSPPFFNVLKAPKCPYPIPRKHSIISKAFFFSFPCALPDQSPGKIFLCGLLPCVRRHTPRLVRTSRSQMHGRHGGIRDPYTHVARHDSNRTEPPVVKAS</sequence>
<dbReference type="AlphaFoldDB" id="A0A3N4JNQ6"/>
<evidence type="ECO:0000313" key="2">
    <source>
        <dbReference type="EMBL" id="RPA95514.1"/>
    </source>
</evidence>
<feature type="compositionally biased region" description="Basic and acidic residues" evidence="1">
    <location>
        <begin position="126"/>
        <end position="141"/>
    </location>
</feature>
<evidence type="ECO:0000313" key="3">
    <source>
        <dbReference type="Proteomes" id="UP000276215"/>
    </source>
</evidence>
<reference evidence="2 3" key="1">
    <citation type="journal article" date="2018" name="Nat. Ecol. Evol.">
        <title>Pezizomycetes genomes reveal the molecular basis of ectomycorrhizal truffle lifestyle.</title>
        <authorList>
            <person name="Murat C."/>
            <person name="Payen T."/>
            <person name="Noel B."/>
            <person name="Kuo A."/>
            <person name="Morin E."/>
            <person name="Chen J."/>
            <person name="Kohler A."/>
            <person name="Krizsan K."/>
            <person name="Balestrini R."/>
            <person name="Da Silva C."/>
            <person name="Montanini B."/>
            <person name="Hainaut M."/>
            <person name="Levati E."/>
            <person name="Barry K.W."/>
            <person name="Belfiori B."/>
            <person name="Cichocki N."/>
            <person name="Clum A."/>
            <person name="Dockter R.B."/>
            <person name="Fauchery L."/>
            <person name="Guy J."/>
            <person name="Iotti M."/>
            <person name="Le Tacon F."/>
            <person name="Lindquist E.A."/>
            <person name="Lipzen A."/>
            <person name="Malagnac F."/>
            <person name="Mello A."/>
            <person name="Molinier V."/>
            <person name="Miyauchi S."/>
            <person name="Poulain J."/>
            <person name="Riccioni C."/>
            <person name="Rubini A."/>
            <person name="Sitrit Y."/>
            <person name="Splivallo R."/>
            <person name="Traeger S."/>
            <person name="Wang M."/>
            <person name="Zifcakova L."/>
            <person name="Wipf D."/>
            <person name="Zambonelli A."/>
            <person name="Paolocci F."/>
            <person name="Nowrousian M."/>
            <person name="Ottonello S."/>
            <person name="Baldrian P."/>
            <person name="Spatafora J.W."/>
            <person name="Henrissat B."/>
            <person name="Nagy L.G."/>
            <person name="Aury J.M."/>
            <person name="Wincker P."/>
            <person name="Grigoriev I.V."/>
            <person name="Bonfante P."/>
            <person name="Martin F.M."/>
        </authorList>
    </citation>
    <scope>NUCLEOTIDE SEQUENCE [LARGE SCALE GENOMIC DNA]</scope>
    <source>
        <strain evidence="2 3">120613-1</strain>
    </source>
</reference>
<evidence type="ECO:0000256" key="1">
    <source>
        <dbReference type="SAM" id="MobiDB-lite"/>
    </source>
</evidence>
<keyword evidence="3" id="KW-1185">Reference proteome</keyword>
<protein>
    <submittedName>
        <fullName evidence="2">Uncharacterized protein</fullName>
    </submittedName>
</protein>
<accession>A0A3N4JNQ6</accession>
<gene>
    <name evidence="2" type="ORF">L873DRAFT_1315161</name>
</gene>
<organism evidence="2 3">
    <name type="scientific">Choiromyces venosus 120613-1</name>
    <dbReference type="NCBI Taxonomy" id="1336337"/>
    <lineage>
        <taxon>Eukaryota</taxon>
        <taxon>Fungi</taxon>
        <taxon>Dikarya</taxon>
        <taxon>Ascomycota</taxon>
        <taxon>Pezizomycotina</taxon>
        <taxon>Pezizomycetes</taxon>
        <taxon>Pezizales</taxon>
        <taxon>Tuberaceae</taxon>
        <taxon>Choiromyces</taxon>
    </lineage>
</organism>
<dbReference type="EMBL" id="ML120425">
    <property type="protein sequence ID" value="RPA95514.1"/>
    <property type="molecule type" value="Genomic_DNA"/>
</dbReference>
<name>A0A3N4JNQ6_9PEZI</name>
<proteinExistence type="predicted"/>
<dbReference type="Proteomes" id="UP000276215">
    <property type="component" value="Unassembled WGS sequence"/>
</dbReference>